<dbReference type="Proteomes" id="UP000605846">
    <property type="component" value="Unassembled WGS sequence"/>
</dbReference>
<dbReference type="OrthoDB" id="10027058at2759"/>
<dbReference type="GO" id="GO:0020037">
    <property type="term" value="F:heme binding"/>
    <property type="evidence" value="ECO:0007669"/>
    <property type="project" value="InterPro"/>
</dbReference>
<evidence type="ECO:0000256" key="1">
    <source>
        <dbReference type="SAM" id="Phobius"/>
    </source>
</evidence>
<dbReference type="InterPro" id="IPR044398">
    <property type="entry name" value="Globin-sensor_dom"/>
</dbReference>
<comment type="caution">
    <text evidence="3">The sequence shown here is derived from an EMBL/GenBank/DDBJ whole genome shotgun (WGS) entry which is preliminary data.</text>
</comment>
<evidence type="ECO:0000313" key="4">
    <source>
        <dbReference type="Proteomes" id="UP000605846"/>
    </source>
</evidence>
<organism evidence="3 4">
    <name type="scientific">Apophysomyces ossiformis</name>
    <dbReference type="NCBI Taxonomy" id="679940"/>
    <lineage>
        <taxon>Eukaryota</taxon>
        <taxon>Fungi</taxon>
        <taxon>Fungi incertae sedis</taxon>
        <taxon>Mucoromycota</taxon>
        <taxon>Mucoromycotina</taxon>
        <taxon>Mucoromycetes</taxon>
        <taxon>Mucorales</taxon>
        <taxon>Mucorineae</taxon>
        <taxon>Mucoraceae</taxon>
        <taxon>Apophysomyces</taxon>
    </lineage>
</organism>
<evidence type="ECO:0000259" key="2">
    <source>
        <dbReference type="Pfam" id="PF11563"/>
    </source>
</evidence>
<dbReference type="PANTHER" id="PTHR42071">
    <property type="entry name" value="PROTOGLOBIN DOMAIN-CONTAINING PROTEIN"/>
    <property type="match status" value="1"/>
</dbReference>
<dbReference type="EMBL" id="JABAYA010000209">
    <property type="protein sequence ID" value="KAF7722183.1"/>
    <property type="molecule type" value="Genomic_DNA"/>
</dbReference>
<dbReference type="Gene3D" id="1.10.490.10">
    <property type="entry name" value="Globins"/>
    <property type="match status" value="1"/>
</dbReference>
<dbReference type="SUPFAM" id="SSF46458">
    <property type="entry name" value="Globin-like"/>
    <property type="match status" value="1"/>
</dbReference>
<accession>A0A8H7BR43</accession>
<dbReference type="AlphaFoldDB" id="A0A8H7BR43"/>
<reference evidence="3" key="1">
    <citation type="submission" date="2020-01" db="EMBL/GenBank/DDBJ databases">
        <title>Genome Sequencing of Three Apophysomyces-Like Fungal Strains Confirms a Novel Fungal Genus in the Mucoromycota with divergent Burkholderia-like Endosymbiotic Bacteria.</title>
        <authorList>
            <person name="Stajich J.E."/>
            <person name="Macias A.M."/>
            <person name="Carter-House D."/>
            <person name="Lovett B."/>
            <person name="Kasson L.R."/>
            <person name="Berry K."/>
            <person name="Grigoriev I."/>
            <person name="Chang Y."/>
            <person name="Spatafora J."/>
            <person name="Kasson M.T."/>
        </authorList>
    </citation>
    <scope>NUCLEOTIDE SEQUENCE</scope>
    <source>
        <strain evidence="3">NRRL A-21654</strain>
    </source>
</reference>
<evidence type="ECO:0000313" key="3">
    <source>
        <dbReference type="EMBL" id="KAF7722183.1"/>
    </source>
</evidence>
<protein>
    <recommendedName>
        <fullName evidence="2">Globin-sensor domain-containing protein</fullName>
    </recommendedName>
</protein>
<feature type="domain" description="Globin-sensor" evidence="2">
    <location>
        <begin position="15"/>
        <end position="190"/>
    </location>
</feature>
<dbReference type="PANTHER" id="PTHR42071:SF1">
    <property type="entry name" value="GLOBIN-SENSOR DOMAIN-CONTAINING PROTEIN"/>
    <property type="match status" value="1"/>
</dbReference>
<keyword evidence="1" id="KW-0472">Membrane</keyword>
<gene>
    <name evidence="3" type="ORF">EC973_003563</name>
</gene>
<keyword evidence="4" id="KW-1185">Reference proteome</keyword>
<keyword evidence="1" id="KW-0812">Transmembrane</keyword>
<proteinExistence type="predicted"/>
<feature type="transmembrane region" description="Helical" evidence="1">
    <location>
        <begin position="221"/>
        <end position="239"/>
    </location>
</feature>
<dbReference type="InterPro" id="IPR009050">
    <property type="entry name" value="Globin-like_sf"/>
</dbReference>
<name>A0A8H7BR43_9FUNG</name>
<feature type="transmembrane region" description="Helical" evidence="1">
    <location>
        <begin position="139"/>
        <end position="158"/>
    </location>
</feature>
<dbReference type="GO" id="GO:0019825">
    <property type="term" value="F:oxygen binding"/>
    <property type="evidence" value="ECO:0007669"/>
    <property type="project" value="InterPro"/>
</dbReference>
<keyword evidence="1" id="KW-1133">Transmembrane helix</keyword>
<dbReference type="Pfam" id="PF11563">
    <property type="entry name" value="Protoglobin"/>
    <property type="match status" value="1"/>
</dbReference>
<sequence length="242" mass="27036">MMHIDSKQLYSDGQYRFDYVAKFLDFGEDDIQAIKKVADQIRPLVPAVVDAVYVKLFSFDVTKKHFLPKNEGFEGEVPTTLEELTLDHPQIKFRKDFLTKYLNKILSGPYDNRFLRYLDWVAKIHTDTPEKKSKINVDYIHMSVLLGYVESVLIGGILSLNLDRETEAAALAAFNKLLWIQNDYFAKYYATPATLASSSSASSSSSSSGCSALSSWCASPVVPVIVGAVAGGLGVWLNFNRQ</sequence>
<dbReference type="InterPro" id="IPR012292">
    <property type="entry name" value="Globin/Proto"/>
</dbReference>